<evidence type="ECO:0000313" key="3">
    <source>
        <dbReference type="Proteomes" id="UP000001072"/>
    </source>
</evidence>
<proteinExistence type="predicted"/>
<protein>
    <submittedName>
        <fullName evidence="2">Uncharacterized protein</fullName>
    </submittedName>
</protein>
<reference evidence="3" key="1">
    <citation type="journal article" date="2011" name="Proc. Natl. Acad. Sci. U.S.A.">
        <title>Obligate biotrophy features unraveled by the genomic analysis of rust fungi.</title>
        <authorList>
            <person name="Duplessis S."/>
            <person name="Cuomo C.A."/>
            <person name="Lin Y.-C."/>
            <person name="Aerts A."/>
            <person name="Tisserant E."/>
            <person name="Veneault-Fourrey C."/>
            <person name="Joly D.L."/>
            <person name="Hacquard S."/>
            <person name="Amselem J."/>
            <person name="Cantarel B.L."/>
            <person name="Chiu R."/>
            <person name="Coutinho P.M."/>
            <person name="Feau N."/>
            <person name="Field M."/>
            <person name="Frey P."/>
            <person name="Gelhaye E."/>
            <person name="Goldberg J."/>
            <person name="Grabherr M.G."/>
            <person name="Kodira C.D."/>
            <person name="Kohler A."/>
            <person name="Kuees U."/>
            <person name="Lindquist E.A."/>
            <person name="Lucas S.M."/>
            <person name="Mago R."/>
            <person name="Mauceli E."/>
            <person name="Morin E."/>
            <person name="Murat C."/>
            <person name="Pangilinan J.L."/>
            <person name="Park R."/>
            <person name="Pearson M."/>
            <person name="Quesneville H."/>
            <person name="Rouhier N."/>
            <person name="Sakthikumar S."/>
            <person name="Salamov A.A."/>
            <person name="Schmutz J."/>
            <person name="Selles B."/>
            <person name="Shapiro H."/>
            <person name="Tanguay P."/>
            <person name="Tuskan G.A."/>
            <person name="Henrissat B."/>
            <person name="Van de Peer Y."/>
            <person name="Rouze P."/>
            <person name="Ellis J.G."/>
            <person name="Dodds P.N."/>
            <person name="Schein J.E."/>
            <person name="Zhong S."/>
            <person name="Hamelin R.C."/>
            <person name="Grigoriev I.V."/>
            <person name="Szabo L.J."/>
            <person name="Martin F."/>
        </authorList>
    </citation>
    <scope>NUCLEOTIDE SEQUENCE [LARGE SCALE GENOMIC DNA]</scope>
    <source>
        <strain evidence="3">98AG31 / pathotype 3-4-7</strain>
    </source>
</reference>
<evidence type="ECO:0000256" key="1">
    <source>
        <dbReference type="SAM" id="MobiDB-lite"/>
    </source>
</evidence>
<gene>
    <name evidence="2" type="ORF">MELLADRAFT_60733</name>
</gene>
<sequence length="441" mass="48778">MDSEEFQTKIDEQIRNEEEETKGAEGSGEKGKGVEGGEGGETNEGLEEDSQENGQPPEVEEQVVGPIRIKRPKGKTNTNQQETPIIPPQLPPNPPTTSKTLLKQQIPPIQHDQPNKVGSEEESESEKEGGNLEVAGIYLDDFNHGAEKDGCADPIPAQPEDSVSQNLDAQTKLAFEQKNRVLYDKLLNDKRNWLEFLAKGKAGNKIKAVEKGGKDIIGEDEDMADIGIRNKAIKRRAERRTMMRNNELFLDNPYAYGQVKMNIDPINGVNWEGRTLAWDDPSRGKSKEVRNEVTKNTQSVHSALWAQARSKPHTAPQNHPYDYGRTPATYQTLPNHQIQATLTVFASTSAFPNYAQPPSQPASQWLGINPNYQGGPKNYIPNNQPNFRGGKGNYGNGNESGSNGNGGGNGIGVQKEREKKFSLYLVTNLVEEASNLMKYDE</sequence>
<keyword evidence="3" id="KW-1185">Reference proteome</keyword>
<feature type="region of interest" description="Disordered" evidence="1">
    <location>
        <begin position="1"/>
        <end position="130"/>
    </location>
</feature>
<dbReference type="VEuPathDB" id="FungiDB:MELLADRAFT_60733"/>
<dbReference type="RefSeq" id="XP_007406521.1">
    <property type="nucleotide sequence ID" value="XM_007406459.1"/>
</dbReference>
<dbReference type="InParanoid" id="F4RC54"/>
<dbReference type="EMBL" id="GL883095">
    <property type="protein sequence ID" value="EGG10220.1"/>
    <property type="molecule type" value="Genomic_DNA"/>
</dbReference>
<feature type="compositionally biased region" description="Pro residues" evidence="1">
    <location>
        <begin position="85"/>
        <end position="95"/>
    </location>
</feature>
<name>F4RC54_MELLP</name>
<dbReference type="Proteomes" id="UP000001072">
    <property type="component" value="Unassembled WGS sequence"/>
</dbReference>
<dbReference type="KEGG" id="mlr:MELLADRAFT_60733"/>
<feature type="compositionally biased region" description="Basic and acidic residues" evidence="1">
    <location>
        <begin position="1"/>
        <end position="35"/>
    </location>
</feature>
<dbReference type="GeneID" id="18929600"/>
<dbReference type="AlphaFoldDB" id="F4RC54"/>
<dbReference type="HOGENOM" id="CLU_621243_0_0_1"/>
<organism evidence="3">
    <name type="scientific">Melampsora larici-populina (strain 98AG31 / pathotype 3-4-7)</name>
    <name type="common">Poplar leaf rust fungus</name>
    <dbReference type="NCBI Taxonomy" id="747676"/>
    <lineage>
        <taxon>Eukaryota</taxon>
        <taxon>Fungi</taxon>
        <taxon>Dikarya</taxon>
        <taxon>Basidiomycota</taxon>
        <taxon>Pucciniomycotina</taxon>
        <taxon>Pucciniomycetes</taxon>
        <taxon>Pucciniales</taxon>
        <taxon>Melampsoraceae</taxon>
        <taxon>Melampsora</taxon>
    </lineage>
</organism>
<feature type="region of interest" description="Disordered" evidence="1">
    <location>
        <begin position="387"/>
        <end position="413"/>
    </location>
</feature>
<evidence type="ECO:0000313" key="2">
    <source>
        <dbReference type="EMBL" id="EGG10220.1"/>
    </source>
</evidence>
<accession>F4RC54</accession>